<dbReference type="InterPro" id="IPR013039">
    <property type="entry name" value="DUF1588"/>
</dbReference>
<evidence type="ECO:0000313" key="6">
    <source>
        <dbReference type="EMBL" id="QDU96559.1"/>
    </source>
</evidence>
<dbReference type="Pfam" id="PF07635">
    <property type="entry name" value="PSCyt1"/>
    <property type="match status" value="1"/>
</dbReference>
<feature type="domain" description="DUF1592" evidence="3">
    <location>
        <begin position="544"/>
        <end position="672"/>
    </location>
</feature>
<feature type="domain" description="Cytochrome C Planctomycete-type" evidence="4">
    <location>
        <begin position="45"/>
        <end position="92"/>
    </location>
</feature>
<name>A0A518DXI7_9BACT</name>
<protein>
    <recommendedName>
        <fullName evidence="8">Planctomycete cytochrome C</fullName>
    </recommendedName>
</protein>
<dbReference type="InterPro" id="IPR013043">
    <property type="entry name" value="DUF1595"/>
</dbReference>
<reference evidence="6 7" key="1">
    <citation type="submission" date="2019-02" db="EMBL/GenBank/DDBJ databases">
        <title>Deep-cultivation of Planctomycetes and their phenomic and genomic characterization uncovers novel biology.</title>
        <authorList>
            <person name="Wiegand S."/>
            <person name="Jogler M."/>
            <person name="Boedeker C."/>
            <person name="Pinto D."/>
            <person name="Vollmers J."/>
            <person name="Rivas-Marin E."/>
            <person name="Kohn T."/>
            <person name="Peeters S.H."/>
            <person name="Heuer A."/>
            <person name="Rast P."/>
            <person name="Oberbeckmann S."/>
            <person name="Bunk B."/>
            <person name="Jeske O."/>
            <person name="Meyerdierks A."/>
            <person name="Storesund J.E."/>
            <person name="Kallscheuer N."/>
            <person name="Luecker S."/>
            <person name="Lage O.M."/>
            <person name="Pohl T."/>
            <person name="Merkel B.J."/>
            <person name="Hornburger P."/>
            <person name="Mueller R.-W."/>
            <person name="Bruemmer F."/>
            <person name="Labrenz M."/>
            <person name="Spormann A.M."/>
            <person name="Op den Camp H."/>
            <person name="Overmann J."/>
            <person name="Amann R."/>
            <person name="Jetten M.S.M."/>
            <person name="Mascher T."/>
            <person name="Medema M.H."/>
            <person name="Devos D.P."/>
            <person name="Kaster A.-K."/>
            <person name="Ovreas L."/>
            <person name="Rohde M."/>
            <person name="Galperin M.Y."/>
            <person name="Jogler C."/>
        </authorList>
    </citation>
    <scope>NUCLEOTIDE SEQUENCE [LARGE SCALE GENOMIC DNA]</scope>
    <source>
        <strain evidence="6 7">Pla85_3_4</strain>
    </source>
</reference>
<evidence type="ECO:0000259" key="4">
    <source>
        <dbReference type="Pfam" id="PF07635"/>
    </source>
</evidence>
<organism evidence="6 7">
    <name type="scientific">Lignipirellula cremea</name>
    <dbReference type="NCBI Taxonomy" id="2528010"/>
    <lineage>
        <taxon>Bacteria</taxon>
        <taxon>Pseudomonadati</taxon>
        <taxon>Planctomycetota</taxon>
        <taxon>Planctomycetia</taxon>
        <taxon>Pirellulales</taxon>
        <taxon>Pirellulaceae</taxon>
        <taxon>Lignipirellula</taxon>
    </lineage>
</organism>
<dbReference type="Pfam" id="PF07627">
    <property type="entry name" value="PSCyt3"/>
    <property type="match status" value="1"/>
</dbReference>
<dbReference type="InterPro" id="IPR011429">
    <property type="entry name" value="Cyt_c_Planctomycete-type"/>
</dbReference>
<feature type="domain" description="DUF1588" evidence="2">
    <location>
        <begin position="691"/>
        <end position="786"/>
    </location>
</feature>
<proteinExistence type="predicted"/>
<dbReference type="SUPFAM" id="SSF46626">
    <property type="entry name" value="Cytochrome c"/>
    <property type="match status" value="1"/>
</dbReference>
<dbReference type="InterPro" id="IPR013042">
    <property type="entry name" value="DUF1592"/>
</dbReference>
<dbReference type="AlphaFoldDB" id="A0A518DXI7"/>
<dbReference type="KEGG" id="lcre:Pla8534_43800"/>
<dbReference type="Proteomes" id="UP000317648">
    <property type="component" value="Chromosome"/>
</dbReference>
<dbReference type="Pfam" id="PF07631">
    <property type="entry name" value="PSD4"/>
    <property type="match status" value="1"/>
</dbReference>
<accession>A0A518DXI7</accession>
<keyword evidence="1" id="KW-0732">Signal</keyword>
<evidence type="ECO:0000259" key="3">
    <source>
        <dbReference type="Pfam" id="PF07631"/>
    </source>
</evidence>
<dbReference type="EMBL" id="CP036433">
    <property type="protein sequence ID" value="QDU96559.1"/>
    <property type="molecule type" value="Genomic_DNA"/>
</dbReference>
<evidence type="ECO:0000259" key="5">
    <source>
        <dbReference type="Pfam" id="PF07637"/>
    </source>
</evidence>
<evidence type="ECO:0000313" key="7">
    <source>
        <dbReference type="Proteomes" id="UP000317648"/>
    </source>
</evidence>
<evidence type="ECO:0000259" key="2">
    <source>
        <dbReference type="Pfam" id="PF07627"/>
    </source>
</evidence>
<keyword evidence="7" id="KW-1185">Reference proteome</keyword>
<dbReference type="Pfam" id="PF07637">
    <property type="entry name" value="PSD5"/>
    <property type="match status" value="1"/>
</dbReference>
<dbReference type="OrthoDB" id="9770043at2"/>
<dbReference type="InterPro" id="IPR036909">
    <property type="entry name" value="Cyt_c-like_dom_sf"/>
</dbReference>
<dbReference type="RefSeq" id="WP_145055180.1">
    <property type="nucleotide sequence ID" value="NZ_CP036433.1"/>
</dbReference>
<gene>
    <name evidence="6" type="ORF">Pla8534_43800</name>
</gene>
<feature type="chain" id="PRO_5022063312" description="Planctomycete cytochrome C" evidence="1">
    <location>
        <begin position="25"/>
        <end position="883"/>
    </location>
</feature>
<evidence type="ECO:0000256" key="1">
    <source>
        <dbReference type="SAM" id="SignalP"/>
    </source>
</evidence>
<dbReference type="GO" id="GO:0009055">
    <property type="term" value="F:electron transfer activity"/>
    <property type="evidence" value="ECO:0007669"/>
    <property type="project" value="InterPro"/>
</dbReference>
<feature type="signal peptide" evidence="1">
    <location>
        <begin position="1"/>
        <end position="24"/>
    </location>
</feature>
<feature type="domain" description="DUF1595" evidence="5">
    <location>
        <begin position="475"/>
        <end position="530"/>
    </location>
</feature>
<dbReference type="GO" id="GO:0020037">
    <property type="term" value="F:heme binding"/>
    <property type="evidence" value="ECO:0007669"/>
    <property type="project" value="InterPro"/>
</dbReference>
<evidence type="ECO:0008006" key="8">
    <source>
        <dbReference type="Google" id="ProtNLM"/>
    </source>
</evidence>
<sequence precursor="true">MISKILYCLLFCSALFASALPLWAEEINRPTDFARHVAPFLQRYCTHCHGDKRQEAELRFDGKAPDLMDAATRKTWERVWVMVASGQMPPKDEPAPSSEEMIPVLDWIREQTAIAEALARRDGGGGNGLRRLTSREQVRVWTDVLDLNYANHRPDFLRFLAQDPRSEHFINRGDRLLMQEEHVNRSLDLAERMLKLVLPDPDRPEPISWTIEPQAIAGNPLQADKFYRQAGGVDRPPALRFPAHGEKPDNPEALLEVHAGCWPHEDGNGMVLNPVYRTRPGLNGFDHIILRYPQPISEGTVRLVIRARAELPAGETALPTLWLDGFCRINNNLKLEGSGGQLPYHKIWPLARLTVPREATDLTVEIPLELTSIDFGSIHKSPHPGLWLMLRNLAVPARVPLFTPSGERKRLGAEGRWRPESARPPKGTAGWCYYPNDIEDGPRVVVERISLTVNHREPDEHSRARRVIGDGRPEQIRVLAERAWGRPVRDEELKPYLDLYAAEAESLGKPAALRQALAGILVAPDCLYLPDRRGEKQQRMIDFSRRLAITLWGSVPDERLRALAASGKLSEPSTLQGEIARMMADHRFTWFAEEFCRQWLGVDDIAGIEGQWAQSSQVDASAYPRNLALQQAFMDEPGRFLLDAIRRNRHVSHLIAPDSLMLNKTLAEFYGVNAPITDGWQRVVELPATRRHGLLSMSGPILVASREEKESQIYRGAYLLTRLLGVEVGTPPANVSTLQALNVNQNFRKKSVREKLQIHVERTCAVCHQKIDPLGFVWEQFDHHGKLLLARDNGPRPVDASGQLPDGRTFTDLDSMCRVLLEHPERNSSFPRAFVRALASYAWGRELTLLDSERIDHLLGDGNPRLADLLTAILADEFQHQGD</sequence>